<accession>A0A4Q7M2E4</accession>
<protein>
    <submittedName>
        <fullName evidence="3">Winged helix-turn-helix protein</fullName>
    </submittedName>
</protein>
<dbReference type="InterPro" id="IPR047655">
    <property type="entry name" value="Transpos_IS630-like"/>
</dbReference>
<evidence type="ECO:0000259" key="1">
    <source>
        <dbReference type="Pfam" id="PF13358"/>
    </source>
</evidence>
<keyword evidence="4" id="KW-1185">Reference proteome</keyword>
<dbReference type="Pfam" id="PF13358">
    <property type="entry name" value="DDE_3"/>
    <property type="match status" value="1"/>
</dbReference>
<name>A0A4Q7M2E4_9MICO</name>
<dbReference type="EMBL" id="SGWX01000001">
    <property type="protein sequence ID" value="RZS60997.1"/>
    <property type="molecule type" value="Genomic_DNA"/>
</dbReference>
<dbReference type="AlphaFoldDB" id="A0A4Q7M2E4"/>
<organism evidence="3 4">
    <name type="scientific">Xylanimonas ulmi</name>
    <dbReference type="NCBI Taxonomy" id="228973"/>
    <lineage>
        <taxon>Bacteria</taxon>
        <taxon>Bacillati</taxon>
        <taxon>Actinomycetota</taxon>
        <taxon>Actinomycetes</taxon>
        <taxon>Micrococcales</taxon>
        <taxon>Promicromonosporaceae</taxon>
        <taxon>Xylanimonas</taxon>
    </lineage>
</organism>
<dbReference type="Gene3D" id="3.30.420.10">
    <property type="entry name" value="Ribonuclease H-like superfamily/Ribonuclease H"/>
    <property type="match status" value="1"/>
</dbReference>
<dbReference type="GO" id="GO:0003676">
    <property type="term" value="F:nucleic acid binding"/>
    <property type="evidence" value="ECO:0007669"/>
    <property type="project" value="InterPro"/>
</dbReference>
<reference evidence="3 4" key="1">
    <citation type="submission" date="2019-02" db="EMBL/GenBank/DDBJ databases">
        <title>Sequencing the genomes of 1000 actinobacteria strains.</title>
        <authorList>
            <person name="Klenk H.-P."/>
        </authorList>
    </citation>
    <scope>NUCLEOTIDE SEQUENCE [LARGE SCALE GENOMIC DNA]</scope>
    <source>
        <strain evidence="3 4">DSM 16932</strain>
    </source>
</reference>
<proteinExistence type="predicted"/>
<dbReference type="Pfam" id="PF13592">
    <property type="entry name" value="HTH_33"/>
    <property type="match status" value="1"/>
</dbReference>
<dbReference type="InterPro" id="IPR038717">
    <property type="entry name" value="Tc1-like_DDE_dom"/>
</dbReference>
<dbReference type="NCBIfam" id="NF033545">
    <property type="entry name" value="transpos_IS630"/>
    <property type="match status" value="1"/>
</dbReference>
<dbReference type="InterPro" id="IPR036397">
    <property type="entry name" value="RNaseH_sf"/>
</dbReference>
<comment type="caution">
    <text evidence="3">The sequence shown here is derived from an EMBL/GenBank/DDBJ whole genome shotgun (WGS) entry which is preliminary data.</text>
</comment>
<feature type="domain" description="Tc1-like transposase DDE" evidence="1">
    <location>
        <begin position="60"/>
        <end position="201"/>
    </location>
</feature>
<evidence type="ECO:0000313" key="4">
    <source>
        <dbReference type="Proteomes" id="UP000293852"/>
    </source>
</evidence>
<dbReference type="OrthoDB" id="341531at2"/>
<dbReference type="Proteomes" id="UP000293852">
    <property type="component" value="Unassembled WGS sequence"/>
</dbReference>
<gene>
    <name evidence="3" type="ORF">EV386_1278</name>
</gene>
<sequence length="238" mass="25805">MVLHPMRLSTTVGRLLRRLGLSPQRPPRRSWKASPEAQEAWKTTIYPAIAADAKAKGAEIYFGDEASIRADHHAGTTWAPVGKTPVVGAGGDRCSVNMISAVTARGTLRFKVIDGTMDSAKLTEFCEQLLADAARPVVLIVDGRRIHKSKAVQAWTATTGGKFTIYTLPAHCPHLDPDEWVWQNVKPARIGRVAATSKDNLRPMAIGAPHRLRKLPAVVGAFFADPDLAYITTAARPA</sequence>
<evidence type="ECO:0000259" key="2">
    <source>
        <dbReference type="Pfam" id="PF13592"/>
    </source>
</evidence>
<feature type="domain" description="Winged helix-turn helix" evidence="2">
    <location>
        <begin position="10"/>
        <end position="43"/>
    </location>
</feature>
<evidence type="ECO:0000313" key="3">
    <source>
        <dbReference type="EMBL" id="RZS60997.1"/>
    </source>
</evidence>
<dbReference type="InterPro" id="IPR025959">
    <property type="entry name" value="Winged_HTH_dom"/>
</dbReference>